<evidence type="ECO:0000313" key="1">
    <source>
        <dbReference type="EMBL" id="KAK3708284.1"/>
    </source>
</evidence>
<evidence type="ECO:0000313" key="2">
    <source>
        <dbReference type="Proteomes" id="UP001281147"/>
    </source>
</evidence>
<organism evidence="1 2">
    <name type="scientific">Vermiconidia calcicola</name>
    <dbReference type="NCBI Taxonomy" id="1690605"/>
    <lineage>
        <taxon>Eukaryota</taxon>
        <taxon>Fungi</taxon>
        <taxon>Dikarya</taxon>
        <taxon>Ascomycota</taxon>
        <taxon>Pezizomycotina</taxon>
        <taxon>Dothideomycetes</taxon>
        <taxon>Dothideomycetidae</taxon>
        <taxon>Mycosphaerellales</taxon>
        <taxon>Extremaceae</taxon>
        <taxon>Vermiconidia</taxon>
    </lineage>
</organism>
<keyword evidence="2" id="KW-1185">Reference proteome</keyword>
<accession>A0ACC3N1M2</accession>
<dbReference type="EMBL" id="JAUTXU010000102">
    <property type="protein sequence ID" value="KAK3708284.1"/>
    <property type="molecule type" value="Genomic_DNA"/>
</dbReference>
<reference evidence="1" key="1">
    <citation type="submission" date="2023-07" db="EMBL/GenBank/DDBJ databases">
        <title>Black Yeasts Isolated from many extreme environments.</title>
        <authorList>
            <person name="Coleine C."/>
            <person name="Stajich J.E."/>
            <person name="Selbmann L."/>
        </authorList>
    </citation>
    <scope>NUCLEOTIDE SEQUENCE</scope>
    <source>
        <strain evidence="1">CCFEE 5714</strain>
    </source>
</reference>
<feature type="non-terminal residue" evidence="1">
    <location>
        <position position="89"/>
    </location>
</feature>
<protein>
    <submittedName>
        <fullName evidence="1">Uncharacterized protein</fullName>
    </submittedName>
</protein>
<name>A0ACC3N1M2_9PEZI</name>
<proteinExistence type="predicted"/>
<gene>
    <name evidence="1" type="ORF">LTR37_011549</name>
</gene>
<comment type="caution">
    <text evidence="1">The sequence shown here is derived from an EMBL/GenBank/DDBJ whole genome shotgun (WGS) entry which is preliminary data.</text>
</comment>
<sequence length="89" mass="9611">MPQPPRTGSIELQSLHGIGSDPDSVRGSLDSDLSQPQQCDVAIYDDVPADLVGTLTPDGTRLEEYSRYRVVDSSASPNVALAQLQDRLK</sequence>
<dbReference type="Proteomes" id="UP001281147">
    <property type="component" value="Unassembled WGS sequence"/>
</dbReference>